<comment type="similarity">
    <text evidence="4">Belongs to the cytochrome P450 family.</text>
</comment>
<keyword evidence="7 13" id="KW-0479">Metal-binding</keyword>
<dbReference type="InterPro" id="IPR036396">
    <property type="entry name" value="Cyt_P450_sf"/>
</dbReference>
<dbReference type="GO" id="GO:0016020">
    <property type="term" value="C:membrane"/>
    <property type="evidence" value="ECO:0007669"/>
    <property type="project" value="UniProtKB-SubCell"/>
</dbReference>
<dbReference type="InterPro" id="IPR001128">
    <property type="entry name" value="Cyt_P450"/>
</dbReference>
<dbReference type="GO" id="GO:0020037">
    <property type="term" value="F:heme binding"/>
    <property type="evidence" value="ECO:0007669"/>
    <property type="project" value="InterPro"/>
</dbReference>
<evidence type="ECO:0000256" key="2">
    <source>
        <dbReference type="ARBA" id="ARBA00004370"/>
    </source>
</evidence>
<keyword evidence="15" id="KW-1185">Reference proteome</keyword>
<proteinExistence type="inferred from homology"/>
<comment type="cofactor">
    <cofactor evidence="1 13">
        <name>heme</name>
        <dbReference type="ChEBI" id="CHEBI:30413"/>
    </cofactor>
</comment>
<dbReference type="HOGENOM" id="CLU_001570_5_11_1"/>
<dbReference type="EMBL" id="KN819735">
    <property type="protein sequence ID" value="KIJ07965.1"/>
    <property type="molecule type" value="Genomic_DNA"/>
</dbReference>
<evidence type="ECO:0000313" key="15">
    <source>
        <dbReference type="Proteomes" id="UP000053647"/>
    </source>
</evidence>
<keyword evidence="8" id="KW-1133">Transmembrane helix</keyword>
<keyword evidence="11" id="KW-0503">Monooxygenase</keyword>
<evidence type="ECO:0000256" key="9">
    <source>
        <dbReference type="ARBA" id="ARBA00023002"/>
    </source>
</evidence>
<keyword evidence="9" id="KW-0560">Oxidoreductase</keyword>
<gene>
    <name evidence="14" type="ORF">PAXINDRAFT_102733</name>
</gene>
<dbReference type="GO" id="GO:0004497">
    <property type="term" value="F:monooxygenase activity"/>
    <property type="evidence" value="ECO:0007669"/>
    <property type="project" value="UniProtKB-KW"/>
</dbReference>
<comment type="pathway">
    <text evidence="3">Secondary metabolite biosynthesis; terpenoid biosynthesis.</text>
</comment>
<evidence type="ECO:0000256" key="13">
    <source>
        <dbReference type="PIRSR" id="PIRSR602403-1"/>
    </source>
</evidence>
<protein>
    <recommendedName>
        <fullName evidence="16">Cytochrome P450</fullName>
    </recommendedName>
</protein>
<evidence type="ECO:0000256" key="5">
    <source>
        <dbReference type="ARBA" id="ARBA00022617"/>
    </source>
</evidence>
<dbReference type="Gene3D" id="1.10.630.10">
    <property type="entry name" value="Cytochrome P450"/>
    <property type="match status" value="1"/>
</dbReference>
<accession>A0A0C9SXY0</accession>
<dbReference type="InterPro" id="IPR050121">
    <property type="entry name" value="Cytochrome_P450_monoxygenase"/>
</dbReference>
<evidence type="ECO:0000256" key="1">
    <source>
        <dbReference type="ARBA" id="ARBA00001971"/>
    </source>
</evidence>
<feature type="binding site" description="axial binding residue" evidence="13">
    <location>
        <position position="123"/>
    </location>
    <ligand>
        <name>heme</name>
        <dbReference type="ChEBI" id="CHEBI:30413"/>
    </ligand>
    <ligandPart>
        <name>Fe</name>
        <dbReference type="ChEBI" id="CHEBI:18248"/>
    </ligandPart>
</feature>
<sequence>MDELSALPYLDAVVKETLRVHPPIGDTVRVAMKDDILPLEKPLTDMHGAVHNGIRQVISRLAINLIYIVVNRISKGAVIFIPILVMNRSKELPERWDDLPKAVSDIPGVWGHMLSFLGGPKACIAYRFAIIEMKALVFTLVRAFEFEPAVPANRIGKKPAPLQHPILRGDPTKKPQLPLLVKAYRRRD</sequence>
<keyword evidence="10 13" id="KW-0408">Iron</keyword>
<keyword evidence="5 13" id="KW-0349">Heme</keyword>
<dbReference type="GO" id="GO:0005506">
    <property type="term" value="F:iron ion binding"/>
    <property type="evidence" value="ECO:0007669"/>
    <property type="project" value="InterPro"/>
</dbReference>
<dbReference type="OrthoDB" id="1470350at2759"/>
<reference evidence="14 15" key="1">
    <citation type="submission" date="2014-06" db="EMBL/GenBank/DDBJ databases">
        <authorList>
            <consortium name="DOE Joint Genome Institute"/>
            <person name="Kuo A."/>
            <person name="Kohler A."/>
            <person name="Nagy L.G."/>
            <person name="Floudas D."/>
            <person name="Copeland A."/>
            <person name="Barry K.W."/>
            <person name="Cichocki N."/>
            <person name="Veneault-Fourrey C."/>
            <person name="LaButti K."/>
            <person name="Lindquist E.A."/>
            <person name="Lipzen A."/>
            <person name="Lundell T."/>
            <person name="Morin E."/>
            <person name="Murat C."/>
            <person name="Sun H."/>
            <person name="Tunlid A."/>
            <person name="Henrissat B."/>
            <person name="Grigoriev I.V."/>
            <person name="Hibbett D.S."/>
            <person name="Martin F."/>
            <person name="Nordberg H.P."/>
            <person name="Cantor M.N."/>
            <person name="Hua S.X."/>
        </authorList>
    </citation>
    <scope>NUCLEOTIDE SEQUENCE [LARGE SCALE GENOMIC DNA]</scope>
    <source>
        <strain evidence="14 15">ATCC 200175</strain>
    </source>
</reference>
<organism evidence="14 15">
    <name type="scientific">Paxillus involutus ATCC 200175</name>
    <dbReference type="NCBI Taxonomy" id="664439"/>
    <lineage>
        <taxon>Eukaryota</taxon>
        <taxon>Fungi</taxon>
        <taxon>Dikarya</taxon>
        <taxon>Basidiomycota</taxon>
        <taxon>Agaricomycotina</taxon>
        <taxon>Agaricomycetes</taxon>
        <taxon>Agaricomycetidae</taxon>
        <taxon>Boletales</taxon>
        <taxon>Paxilineae</taxon>
        <taxon>Paxillaceae</taxon>
        <taxon>Paxillus</taxon>
    </lineage>
</organism>
<dbReference type="GO" id="GO:0016705">
    <property type="term" value="F:oxidoreductase activity, acting on paired donors, with incorporation or reduction of molecular oxygen"/>
    <property type="evidence" value="ECO:0007669"/>
    <property type="project" value="InterPro"/>
</dbReference>
<evidence type="ECO:0008006" key="16">
    <source>
        <dbReference type="Google" id="ProtNLM"/>
    </source>
</evidence>
<dbReference type="PANTHER" id="PTHR24305:SF166">
    <property type="entry name" value="CYTOCHROME P450 12A4, MITOCHONDRIAL-RELATED"/>
    <property type="match status" value="1"/>
</dbReference>
<evidence type="ECO:0000313" key="14">
    <source>
        <dbReference type="EMBL" id="KIJ07965.1"/>
    </source>
</evidence>
<dbReference type="Pfam" id="PF00067">
    <property type="entry name" value="p450"/>
    <property type="match status" value="2"/>
</dbReference>
<evidence type="ECO:0000256" key="11">
    <source>
        <dbReference type="ARBA" id="ARBA00023033"/>
    </source>
</evidence>
<evidence type="ECO:0000256" key="6">
    <source>
        <dbReference type="ARBA" id="ARBA00022692"/>
    </source>
</evidence>
<evidence type="ECO:0000256" key="4">
    <source>
        <dbReference type="ARBA" id="ARBA00010617"/>
    </source>
</evidence>
<dbReference type="InterPro" id="IPR002403">
    <property type="entry name" value="Cyt_P450_E_grp-IV"/>
</dbReference>
<evidence type="ECO:0000256" key="3">
    <source>
        <dbReference type="ARBA" id="ARBA00004721"/>
    </source>
</evidence>
<keyword evidence="6" id="KW-0812">Transmembrane</keyword>
<evidence type="ECO:0000256" key="7">
    <source>
        <dbReference type="ARBA" id="ARBA00022723"/>
    </source>
</evidence>
<dbReference type="PRINTS" id="PR00465">
    <property type="entry name" value="EP450IV"/>
</dbReference>
<evidence type="ECO:0000256" key="12">
    <source>
        <dbReference type="ARBA" id="ARBA00023136"/>
    </source>
</evidence>
<evidence type="ECO:0000256" key="8">
    <source>
        <dbReference type="ARBA" id="ARBA00022989"/>
    </source>
</evidence>
<dbReference type="SUPFAM" id="SSF48264">
    <property type="entry name" value="Cytochrome P450"/>
    <property type="match status" value="1"/>
</dbReference>
<dbReference type="PANTHER" id="PTHR24305">
    <property type="entry name" value="CYTOCHROME P450"/>
    <property type="match status" value="1"/>
</dbReference>
<comment type="subcellular location">
    <subcellularLocation>
        <location evidence="2">Membrane</location>
    </subcellularLocation>
</comment>
<name>A0A0C9SXY0_PAXIN</name>
<dbReference type="AlphaFoldDB" id="A0A0C9SXY0"/>
<reference evidence="15" key="2">
    <citation type="submission" date="2015-01" db="EMBL/GenBank/DDBJ databases">
        <title>Evolutionary Origins and Diversification of the Mycorrhizal Mutualists.</title>
        <authorList>
            <consortium name="DOE Joint Genome Institute"/>
            <consortium name="Mycorrhizal Genomics Consortium"/>
            <person name="Kohler A."/>
            <person name="Kuo A."/>
            <person name="Nagy L.G."/>
            <person name="Floudas D."/>
            <person name="Copeland A."/>
            <person name="Barry K.W."/>
            <person name="Cichocki N."/>
            <person name="Veneault-Fourrey C."/>
            <person name="LaButti K."/>
            <person name="Lindquist E.A."/>
            <person name="Lipzen A."/>
            <person name="Lundell T."/>
            <person name="Morin E."/>
            <person name="Murat C."/>
            <person name="Riley R."/>
            <person name="Ohm R."/>
            <person name="Sun H."/>
            <person name="Tunlid A."/>
            <person name="Henrissat B."/>
            <person name="Grigoriev I.V."/>
            <person name="Hibbett D.S."/>
            <person name="Martin F."/>
        </authorList>
    </citation>
    <scope>NUCLEOTIDE SEQUENCE [LARGE SCALE GENOMIC DNA]</scope>
    <source>
        <strain evidence="15">ATCC 200175</strain>
    </source>
</reference>
<keyword evidence="12" id="KW-0472">Membrane</keyword>
<dbReference type="Proteomes" id="UP000053647">
    <property type="component" value="Unassembled WGS sequence"/>
</dbReference>
<evidence type="ECO:0000256" key="10">
    <source>
        <dbReference type="ARBA" id="ARBA00023004"/>
    </source>
</evidence>